<dbReference type="GO" id="GO:0016301">
    <property type="term" value="F:kinase activity"/>
    <property type="evidence" value="ECO:0007669"/>
    <property type="project" value="UniProtKB-KW"/>
</dbReference>
<dbReference type="Gene3D" id="3.40.50.10840">
    <property type="entry name" value="Putative sugar-binding, N-terminal domain"/>
    <property type="match status" value="1"/>
</dbReference>
<dbReference type="Proteomes" id="UP000525923">
    <property type="component" value="Unassembled WGS sequence"/>
</dbReference>
<keyword evidence="4" id="KW-0418">Kinase</keyword>
<dbReference type="InterPro" id="IPR037051">
    <property type="entry name" value="4-carb_acid_sugar_kinase_N_sf"/>
</dbReference>
<protein>
    <submittedName>
        <fullName evidence="9">Uncharacterized protein YgbK (DUF1537 family)</fullName>
    </submittedName>
</protein>
<dbReference type="RefSeq" id="WP_135503954.1">
    <property type="nucleotide sequence ID" value="NZ_JACHHE010000001.1"/>
</dbReference>
<keyword evidence="3" id="KW-0547">Nucleotide-binding</keyword>
<dbReference type="Pfam" id="PF07005">
    <property type="entry name" value="SBD_N"/>
    <property type="match status" value="1"/>
</dbReference>
<organism evidence="9 10">
    <name type="scientific">Planococcus koreensis</name>
    <dbReference type="NCBI Taxonomy" id="112331"/>
    <lineage>
        <taxon>Bacteria</taxon>
        <taxon>Bacillati</taxon>
        <taxon>Bacillota</taxon>
        <taxon>Bacilli</taxon>
        <taxon>Bacillales</taxon>
        <taxon>Caryophanaceae</taxon>
        <taxon>Planococcus</taxon>
    </lineage>
</organism>
<dbReference type="Gene3D" id="3.40.980.20">
    <property type="entry name" value="Four-carbon acid sugar kinase, nucleotide binding domain"/>
    <property type="match status" value="1"/>
</dbReference>
<proteinExistence type="inferred from homology"/>
<evidence type="ECO:0000256" key="6">
    <source>
        <dbReference type="ARBA" id="ARBA00023277"/>
    </source>
</evidence>
<comment type="similarity">
    <text evidence="1">Belongs to the four-carbon acid sugar kinase family.</text>
</comment>
<reference evidence="9 10" key="1">
    <citation type="submission" date="2020-08" db="EMBL/GenBank/DDBJ databases">
        <title>Genomic Encyclopedia of Type Strains, Phase IV (KMG-IV): sequencing the most valuable type-strain genomes for metagenomic binning, comparative biology and taxonomic classification.</title>
        <authorList>
            <person name="Goeker M."/>
        </authorList>
    </citation>
    <scope>NUCLEOTIDE SEQUENCE [LARGE SCALE GENOMIC DNA]</scope>
    <source>
        <strain evidence="9 10">DSM 15895</strain>
    </source>
</reference>
<dbReference type="OrthoDB" id="9778478at2"/>
<feature type="domain" description="Four-carbon acid sugar kinase N-terminal" evidence="7">
    <location>
        <begin position="5"/>
        <end position="229"/>
    </location>
</feature>
<dbReference type="AlphaFoldDB" id="A0A7W8CS68"/>
<dbReference type="SUPFAM" id="SSF142764">
    <property type="entry name" value="YgbK-like"/>
    <property type="match status" value="1"/>
</dbReference>
<evidence type="ECO:0000256" key="2">
    <source>
        <dbReference type="ARBA" id="ARBA00022679"/>
    </source>
</evidence>
<sequence length="431" mass="45800">MAKGIGIIADDFTGANDTGVRLAQKGLRTKVLLTDSANASNFGDERIDVWIVDTDSRAMAAGDAYQIVHREIMRLKTSGITDFYKKVDSTLRGPVAAELQAMKDAGGMDMIWIVPAFPVMGRTVEHGVLYVNGVEITDTEFAKDPKTPVLKSFIPDLLGAGTAKAAVLTREVLFSEEAPRWVQEQFERGVEWLVCDAVGEADFAELAVLAKATELAIGWAGSAGMINHLYTELSTSENSGRQQIGAEKVLVAAGSLSGQTSGQLAALQKREGTVMAEADPLELLEHPARAISAMRQHLAEDGWDAAVIYVDGSEENRERVKQWAAGNGLSAAACGKGIAEGLGLLAEAALEQFAFDAIIMTGGDTAKAICSKLGIQDMELKVEVEPGLPLGIVDWKNKKMAAITKAGGFGTSHSLVDAVDYLRGAGLHANL</sequence>
<gene>
    <name evidence="9" type="ORF">HNQ44_000644</name>
</gene>
<keyword evidence="10" id="KW-1185">Reference proteome</keyword>
<dbReference type="GO" id="GO:0005524">
    <property type="term" value="F:ATP binding"/>
    <property type="evidence" value="ECO:0007669"/>
    <property type="project" value="UniProtKB-KW"/>
</dbReference>
<dbReference type="InterPro" id="IPR031475">
    <property type="entry name" value="NBD_C"/>
</dbReference>
<keyword evidence="2" id="KW-0808">Transferase</keyword>
<evidence type="ECO:0000259" key="8">
    <source>
        <dbReference type="Pfam" id="PF17042"/>
    </source>
</evidence>
<keyword evidence="5" id="KW-0067">ATP-binding</keyword>
<dbReference type="EMBL" id="JACHHE010000001">
    <property type="protein sequence ID" value="MBB5179222.1"/>
    <property type="molecule type" value="Genomic_DNA"/>
</dbReference>
<dbReference type="InterPro" id="IPR042213">
    <property type="entry name" value="NBD_C_sf"/>
</dbReference>
<evidence type="ECO:0000256" key="1">
    <source>
        <dbReference type="ARBA" id="ARBA00005715"/>
    </source>
</evidence>
<evidence type="ECO:0000313" key="9">
    <source>
        <dbReference type="EMBL" id="MBB5179222.1"/>
    </source>
</evidence>
<evidence type="ECO:0000259" key="7">
    <source>
        <dbReference type="Pfam" id="PF07005"/>
    </source>
</evidence>
<evidence type="ECO:0000256" key="3">
    <source>
        <dbReference type="ARBA" id="ARBA00022741"/>
    </source>
</evidence>
<comment type="caution">
    <text evidence="9">The sequence shown here is derived from an EMBL/GenBank/DDBJ whole genome shotgun (WGS) entry which is preliminary data.</text>
</comment>
<evidence type="ECO:0000313" key="10">
    <source>
        <dbReference type="Proteomes" id="UP000525923"/>
    </source>
</evidence>
<name>A0A7W8CS68_9BACL</name>
<dbReference type="InterPro" id="IPR010737">
    <property type="entry name" value="4-carb_acid_sugar_kinase_N"/>
</dbReference>
<accession>A0A7W8CS68</accession>
<keyword evidence="6" id="KW-0119">Carbohydrate metabolism</keyword>
<dbReference type="Pfam" id="PF17042">
    <property type="entry name" value="NBD_C"/>
    <property type="match status" value="1"/>
</dbReference>
<evidence type="ECO:0000256" key="5">
    <source>
        <dbReference type="ARBA" id="ARBA00022840"/>
    </source>
</evidence>
<feature type="domain" description="Four-carbon acid sugar kinase nucleotide binding" evidence="8">
    <location>
        <begin position="250"/>
        <end position="415"/>
    </location>
</feature>
<evidence type="ECO:0000256" key="4">
    <source>
        <dbReference type="ARBA" id="ARBA00022777"/>
    </source>
</evidence>